<gene>
    <name evidence="2" type="ORF">RFI_08283</name>
</gene>
<feature type="region of interest" description="Disordered" evidence="1">
    <location>
        <begin position="56"/>
        <end position="90"/>
    </location>
</feature>
<accession>X6NSC9</accession>
<feature type="compositionally biased region" description="Basic residues" evidence="1">
    <location>
        <begin position="62"/>
        <end position="74"/>
    </location>
</feature>
<reference evidence="2 3" key="1">
    <citation type="journal article" date="2013" name="Curr. Biol.">
        <title>The Genome of the Foraminiferan Reticulomyxa filosa.</title>
        <authorList>
            <person name="Glockner G."/>
            <person name="Hulsmann N."/>
            <person name="Schleicher M."/>
            <person name="Noegel A.A."/>
            <person name="Eichinger L."/>
            <person name="Gallinger C."/>
            <person name="Pawlowski J."/>
            <person name="Sierra R."/>
            <person name="Euteneuer U."/>
            <person name="Pillet L."/>
            <person name="Moustafa A."/>
            <person name="Platzer M."/>
            <person name="Groth M."/>
            <person name="Szafranski K."/>
            <person name="Schliwa M."/>
        </authorList>
    </citation>
    <scope>NUCLEOTIDE SEQUENCE [LARGE SCALE GENOMIC DNA]</scope>
</reference>
<proteinExistence type="predicted"/>
<dbReference type="EMBL" id="ASPP01006425">
    <property type="protein sequence ID" value="ETO28843.1"/>
    <property type="molecule type" value="Genomic_DNA"/>
</dbReference>
<organism evidence="2 3">
    <name type="scientific">Reticulomyxa filosa</name>
    <dbReference type="NCBI Taxonomy" id="46433"/>
    <lineage>
        <taxon>Eukaryota</taxon>
        <taxon>Sar</taxon>
        <taxon>Rhizaria</taxon>
        <taxon>Retaria</taxon>
        <taxon>Foraminifera</taxon>
        <taxon>Monothalamids</taxon>
        <taxon>Reticulomyxidae</taxon>
        <taxon>Reticulomyxa</taxon>
    </lineage>
</organism>
<comment type="caution">
    <text evidence="2">The sequence shown here is derived from an EMBL/GenBank/DDBJ whole genome shotgun (WGS) entry which is preliminary data.</text>
</comment>
<keyword evidence="3" id="KW-1185">Reference proteome</keyword>
<dbReference type="AlphaFoldDB" id="X6NSC9"/>
<protein>
    <submittedName>
        <fullName evidence="2">Uncharacterized protein</fullName>
    </submittedName>
</protein>
<dbReference type="Proteomes" id="UP000023152">
    <property type="component" value="Unassembled WGS sequence"/>
</dbReference>
<sequence>MEQARIRICEKIVFDYFGEAPQVGFSEIKILIKERNFQKNFLTKKKKKNVHYHYKTFCPSSQKKKHNKKKKKQNKQGNINNGGKKKKKAKKTLETLIQHHLITEYGIPEGEEGVDFMKQITGQRDEQLISGKPLNLNNPKEALIQYQCDIDAAEMLFLGVHFINLIQEKQIKKAGAMKSEVSAVQSIEESLEGVFTLHFIPKKKKKKNLSK</sequence>
<evidence type="ECO:0000313" key="3">
    <source>
        <dbReference type="Proteomes" id="UP000023152"/>
    </source>
</evidence>
<name>X6NSC9_RETFI</name>
<evidence type="ECO:0000256" key="1">
    <source>
        <dbReference type="SAM" id="MobiDB-lite"/>
    </source>
</evidence>
<evidence type="ECO:0000313" key="2">
    <source>
        <dbReference type="EMBL" id="ETO28843.1"/>
    </source>
</evidence>